<keyword evidence="3" id="KW-0804">Transcription</keyword>
<dbReference type="InterPro" id="IPR036271">
    <property type="entry name" value="Tet_transcr_reg_TetR-rel_C_sf"/>
</dbReference>
<dbReference type="eggNOG" id="COG1309">
    <property type="taxonomic scope" value="Bacteria"/>
</dbReference>
<evidence type="ECO:0000313" key="6">
    <source>
        <dbReference type="EMBL" id="AEV30631.1"/>
    </source>
</evidence>
<dbReference type="KEGG" id="sgp:SpiGrapes_2881"/>
<organism evidence="6 7">
    <name type="scientific">Sphaerochaeta pleomorpha (strain ATCC BAA-1885 / DSM 22778 / Grapes)</name>
    <dbReference type="NCBI Taxonomy" id="158190"/>
    <lineage>
        <taxon>Bacteria</taxon>
        <taxon>Pseudomonadati</taxon>
        <taxon>Spirochaetota</taxon>
        <taxon>Spirochaetia</taxon>
        <taxon>Spirochaetales</taxon>
        <taxon>Sphaerochaetaceae</taxon>
        <taxon>Sphaerochaeta</taxon>
    </lineage>
</organism>
<evidence type="ECO:0000256" key="1">
    <source>
        <dbReference type="ARBA" id="ARBA00023015"/>
    </source>
</evidence>
<accession>G8QX46</accession>
<proteinExistence type="predicted"/>
<dbReference type="PANTHER" id="PTHR47506:SF1">
    <property type="entry name" value="HTH-TYPE TRANSCRIPTIONAL REGULATOR YJDC"/>
    <property type="match status" value="1"/>
</dbReference>
<feature type="domain" description="HTH tetR-type" evidence="5">
    <location>
        <begin position="6"/>
        <end position="66"/>
    </location>
</feature>
<dbReference type="SUPFAM" id="SSF46689">
    <property type="entry name" value="Homeodomain-like"/>
    <property type="match status" value="1"/>
</dbReference>
<dbReference type="STRING" id="158190.SpiGrapes_2881"/>
<dbReference type="GO" id="GO:0003677">
    <property type="term" value="F:DNA binding"/>
    <property type="evidence" value="ECO:0007669"/>
    <property type="project" value="UniProtKB-UniRule"/>
</dbReference>
<dbReference type="Gene3D" id="1.10.10.60">
    <property type="entry name" value="Homeodomain-like"/>
    <property type="match status" value="1"/>
</dbReference>
<keyword evidence="1" id="KW-0805">Transcription regulation</keyword>
<dbReference type="Proteomes" id="UP000005632">
    <property type="component" value="Chromosome"/>
</dbReference>
<dbReference type="RefSeq" id="WP_014271470.1">
    <property type="nucleotide sequence ID" value="NC_016633.1"/>
</dbReference>
<sequence>MQKKSDIKKDLIKTVAKQLFSTKGYEGVTMKDVCEACQISRGGLYRYYDSPKEIMCEILTDDKTEMASMLEQAIEGNVPALQLLNYFLEMIRSDIQCKENRFSFVIHEFAFVEPTQSDYMEKRFESAVQILSRLLDYGKRTHEFKDFDTRILATHITLFRDSIITSSASLKFSDTLIDEQLNYIKESVIRHASK</sequence>
<evidence type="ECO:0000313" key="7">
    <source>
        <dbReference type="Proteomes" id="UP000005632"/>
    </source>
</evidence>
<gene>
    <name evidence="6" type="ordered locus">SpiGrapes_2881</name>
</gene>
<dbReference type="PROSITE" id="PS50977">
    <property type="entry name" value="HTH_TETR_2"/>
    <property type="match status" value="1"/>
</dbReference>
<dbReference type="InterPro" id="IPR009057">
    <property type="entry name" value="Homeodomain-like_sf"/>
</dbReference>
<dbReference type="PANTHER" id="PTHR47506">
    <property type="entry name" value="TRANSCRIPTIONAL REGULATORY PROTEIN"/>
    <property type="match status" value="1"/>
</dbReference>
<evidence type="ECO:0000256" key="3">
    <source>
        <dbReference type="ARBA" id="ARBA00023163"/>
    </source>
</evidence>
<dbReference type="Pfam" id="PF17922">
    <property type="entry name" value="TetR_C_17"/>
    <property type="match status" value="1"/>
</dbReference>
<reference evidence="6 7" key="1">
    <citation type="submission" date="2011-11" db="EMBL/GenBank/DDBJ databases">
        <title>Complete sequence of Spirochaeta sp. grapes.</title>
        <authorList>
            <consortium name="US DOE Joint Genome Institute"/>
            <person name="Lucas S."/>
            <person name="Han J."/>
            <person name="Lapidus A."/>
            <person name="Cheng J.-F."/>
            <person name="Goodwin L."/>
            <person name="Pitluck S."/>
            <person name="Peters L."/>
            <person name="Ovchinnikova G."/>
            <person name="Munk A.C."/>
            <person name="Detter J.C."/>
            <person name="Han C."/>
            <person name="Tapia R."/>
            <person name="Land M."/>
            <person name="Hauser L."/>
            <person name="Kyrpides N."/>
            <person name="Ivanova N."/>
            <person name="Pagani I."/>
            <person name="Ritalahtilisa K."/>
            <person name="Loeffler F."/>
            <person name="Woyke T."/>
        </authorList>
    </citation>
    <scope>NUCLEOTIDE SEQUENCE [LARGE SCALE GENOMIC DNA]</scope>
    <source>
        <strain evidence="7">ATCC BAA-1885 / DSM 22778 / Grapes</strain>
    </source>
</reference>
<dbReference type="HOGENOM" id="CLU_069356_15_12_12"/>
<keyword evidence="7" id="KW-1185">Reference proteome</keyword>
<evidence type="ECO:0000256" key="4">
    <source>
        <dbReference type="PROSITE-ProRule" id="PRU00335"/>
    </source>
</evidence>
<evidence type="ECO:0000259" key="5">
    <source>
        <dbReference type="PROSITE" id="PS50977"/>
    </source>
</evidence>
<keyword evidence="2 4" id="KW-0238">DNA-binding</keyword>
<dbReference type="OrthoDB" id="9809994at2"/>
<dbReference type="Pfam" id="PF00440">
    <property type="entry name" value="TetR_N"/>
    <property type="match status" value="1"/>
</dbReference>
<feature type="DNA-binding region" description="H-T-H motif" evidence="4">
    <location>
        <begin position="29"/>
        <end position="48"/>
    </location>
</feature>
<dbReference type="Gene3D" id="1.10.357.10">
    <property type="entry name" value="Tetracycline Repressor, domain 2"/>
    <property type="match status" value="1"/>
</dbReference>
<dbReference type="InterPro" id="IPR041612">
    <property type="entry name" value="YfiR_C"/>
</dbReference>
<dbReference type="InterPro" id="IPR001647">
    <property type="entry name" value="HTH_TetR"/>
</dbReference>
<name>G8QX46_SPHPG</name>
<dbReference type="EMBL" id="CP003155">
    <property type="protein sequence ID" value="AEV30631.1"/>
    <property type="molecule type" value="Genomic_DNA"/>
</dbReference>
<evidence type="ECO:0000256" key="2">
    <source>
        <dbReference type="ARBA" id="ARBA00023125"/>
    </source>
</evidence>
<protein>
    <submittedName>
        <fullName evidence="6">Transcriptional regulator</fullName>
    </submittedName>
</protein>
<dbReference type="SUPFAM" id="SSF48498">
    <property type="entry name" value="Tetracyclin repressor-like, C-terminal domain"/>
    <property type="match status" value="1"/>
</dbReference>
<dbReference type="AlphaFoldDB" id="G8QX46"/>